<sequence>MAVSSRLSVHSARRSRPPDSEPPTPTQPAATEDKPSQTQREPTSCGAVSEIDGLTNAEYLVLGPLEADAPRPLWEIAEAFLGGVVGERPTLERIAELLGAALASLAAHGLIEVRRFDIWPAPWDQGSPVANEHLVSESQRSDVWSRSMTHDALAAVITEVGIRWL</sequence>
<evidence type="ECO:0000313" key="2">
    <source>
        <dbReference type="EMBL" id="GAA4264186.1"/>
    </source>
</evidence>
<protein>
    <submittedName>
        <fullName evidence="2">Uncharacterized protein</fullName>
    </submittedName>
</protein>
<evidence type="ECO:0000256" key="1">
    <source>
        <dbReference type="SAM" id="MobiDB-lite"/>
    </source>
</evidence>
<proteinExistence type="predicted"/>
<feature type="region of interest" description="Disordered" evidence="1">
    <location>
        <begin position="1"/>
        <end position="46"/>
    </location>
</feature>
<dbReference type="Proteomes" id="UP001500620">
    <property type="component" value="Unassembled WGS sequence"/>
</dbReference>
<name>A0ABP8DW43_9ACTN</name>
<reference evidence="3" key="1">
    <citation type="journal article" date="2019" name="Int. J. Syst. Evol. Microbiol.">
        <title>The Global Catalogue of Microorganisms (GCM) 10K type strain sequencing project: providing services to taxonomists for standard genome sequencing and annotation.</title>
        <authorList>
            <consortium name="The Broad Institute Genomics Platform"/>
            <consortium name="The Broad Institute Genome Sequencing Center for Infectious Disease"/>
            <person name="Wu L."/>
            <person name="Ma J."/>
        </authorList>
    </citation>
    <scope>NUCLEOTIDE SEQUENCE [LARGE SCALE GENOMIC DNA]</scope>
    <source>
        <strain evidence="3">JCM 17441</strain>
    </source>
</reference>
<organism evidence="2 3">
    <name type="scientific">Dactylosporangium darangshiense</name>
    <dbReference type="NCBI Taxonomy" id="579108"/>
    <lineage>
        <taxon>Bacteria</taxon>
        <taxon>Bacillati</taxon>
        <taxon>Actinomycetota</taxon>
        <taxon>Actinomycetes</taxon>
        <taxon>Micromonosporales</taxon>
        <taxon>Micromonosporaceae</taxon>
        <taxon>Dactylosporangium</taxon>
    </lineage>
</organism>
<accession>A0ABP8DW43</accession>
<gene>
    <name evidence="2" type="ORF">GCM10022255_115490</name>
</gene>
<dbReference type="EMBL" id="BAABAT010000109">
    <property type="protein sequence ID" value="GAA4264186.1"/>
    <property type="molecule type" value="Genomic_DNA"/>
</dbReference>
<keyword evidence="3" id="KW-1185">Reference proteome</keyword>
<comment type="caution">
    <text evidence="2">The sequence shown here is derived from an EMBL/GenBank/DDBJ whole genome shotgun (WGS) entry which is preliminary data.</text>
</comment>
<evidence type="ECO:0000313" key="3">
    <source>
        <dbReference type="Proteomes" id="UP001500620"/>
    </source>
</evidence>